<sequence>MPHFQDDIYLGGSPGAGGIPPNDLQGVAGQPSLMPGVGPLGRVHIFDILPLATQTNNAATALTSGGAATFTTLTSPGLVAGTGATLVTLADGTPAIQFDTDRCVSLTSAGNLSAATVTITGYDRYGQRLSFSRAGPNANTVVTTKAFRGIISIATSAALGTAMTVGTSNVFGLPVAIPSANYVIKASYNGVLAQDAGTLVAADGTSPATATTGDVRGTYAPSGVTSGTQRVTLALAVTAIQAGPNATRLGAYGVNQNLAA</sequence>
<proteinExistence type="predicted"/>
<reference evidence="1" key="1">
    <citation type="submission" date="2020-04" db="EMBL/GenBank/DDBJ databases">
        <authorList>
            <person name="Chiriac C."/>
            <person name="Salcher M."/>
            <person name="Ghai R."/>
            <person name="Kavagutti S V."/>
        </authorList>
    </citation>
    <scope>NUCLEOTIDE SEQUENCE</scope>
</reference>
<protein>
    <submittedName>
        <fullName evidence="1">Uncharacterized protein</fullName>
    </submittedName>
</protein>
<organism evidence="1">
    <name type="scientific">uncultured Caudovirales phage</name>
    <dbReference type="NCBI Taxonomy" id="2100421"/>
    <lineage>
        <taxon>Viruses</taxon>
        <taxon>Duplodnaviria</taxon>
        <taxon>Heunggongvirae</taxon>
        <taxon>Uroviricota</taxon>
        <taxon>Caudoviricetes</taxon>
        <taxon>Peduoviridae</taxon>
        <taxon>Maltschvirus</taxon>
        <taxon>Maltschvirus maltsch</taxon>
    </lineage>
</organism>
<gene>
    <name evidence="1" type="ORF">UFOVP435_33</name>
</gene>
<dbReference type="EMBL" id="LR796416">
    <property type="protein sequence ID" value="CAB4142899.1"/>
    <property type="molecule type" value="Genomic_DNA"/>
</dbReference>
<accession>A0A6J5MGR8</accession>
<evidence type="ECO:0000313" key="1">
    <source>
        <dbReference type="EMBL" id="CAB4142899.1"/>
    </source>
</evidence>
<name>A0A6J5MGR8_9CAUD</name>